<evidence type="ECO:0000313" key="2">
    <source>
        <dbReference type="Proteomes" id="UP000275078"/>
    </source>
</evidence>
<dbReference type="AlphaFoldDB" id="A0A3N4HIJ1"/>
<protein>
    <submittedName>
        <fullName evidence="1">Uncharacterized protein</fullName>
    </submittedName>
</protein>
<dbReference type="Proteomes" id="UP000275078">
    <property type="component" value="Unassembled WGS sequence"/>
</dbReference>
<keyword evidence="2" id="KW-1185">Reference proteome</keyword>
<accession>A0A3N4HIJ1</accession>
<sequence>MSSSSRSETSNQTPVDKAVILLAILQGDAICNHMWRTGFGLRYRETGRYFNIRRDGTMVMQEAKNMSSEDMEKDPTGRWWFKGKPHYDGAVFTREKDTEFELMADAGEFMKFS</sequence>
<gene>
    <name evidence="1" type="ORF">BJ508DRAFT_334301</name>
</gene>
<name>A0A3N4HIJ1_ASCIM</name>
<proteinExistence type="predicted"/>
<reference evidence="1 2" key="1">
    <citation type="journal article" date="2018" name="Nat. Ecol. Evol.">
        <title>Pezizomycetes genomes reveal the molecular basis of ectomycorrhizal truffle lifestyle.</title>
        <authorList>
            <person name="Murat C."/>
            <person name="Payen T."/>
            <person name="Noel B."/>
            <person name="Kuo A."/>
            <person name="Morin E."/>
            <person name="Chen J."/>
            <person name="Kohler A."/>
            <person name="Krizsan K."/>
            <person name="Balestrini R."/>
            <person name="Da Silva C."/>
            <person name="Montanini B."/>
            <person name="Hainaut M."/>
            <person name="Levati E."/>
            <person name="Barry K.W."/>
            <person name="Belfiori B."/>
            <person name="Cichocki N."/>
            <person name="Clum A."/>
            <person name="Dockter R.B."/>
            <person name="Fauchery L."/>
            <person name="Guy J."/>
            <person name="Iotti M."/>
            <person name="Le Tacon F."/>
            <person name="Lindquist E.A."/>
            <person name="Lipzen A."/>
            <person name="Malagnac F."/>
            <person name="Mello A."/>
            <person name="Molinier V."/>
            <person name="Miyauchi S."/>
            <person name="Poulain J."/>
            <person name="Riccioni C."/>
            <person name="Rubini A."/>
            <person name="Sitrit Y."/>
            <person name="Splivallo R."/>
            <person name="Traeger S."/>
            <person name="Wang M."/>
            <person name="Zifcakova L."/>
            <person name="Wipf D."/>
            <person name="Zambonelli A."/>
            <person name="Paolocci F."/>
            <person name="Nowrousian M."/>
            <person name="Ottonello S."/>
            <person name="Baldrian P."/>
            <person name="Spatafora J.W."/>
            <person name="Henrissat B."/>
            <person name="Nagy L.G."/>
            <person name="Aury J.M."/>
            <person name="Wincker P."/>
            <person name="Grigoriev I.V."/>
            <person name="Bonfante P."/>
            <person name="Martin F.M."/>
        </authorList>
    </citation>
    <scope>NUCLEOTIDE SEQUENCE [LARGE SCALE GENOMIC DNA]</scope>
    <source>
        <strain evidence="1 2">RN42</strain>
    </source>
</reference>
<evidence type="ECO:0000313" key="1">
    <source>
        <dbReference type="EMBL" id="RPA73177.1"/>
    </source>
</evidence>
<dbReference type="EMBL" id="ML119830">
    <property type="protein sequence ID" value="RPA73177.1"/>
    <property type="molecule type" value="Genomic_DNA"/>
</dbReference>
<organism evidence="1 2">
    <name type="scientific">Ascobolus immersus RN42</name>
    <dbReference type="NCBI Taxonomy" id="1160509"/>
    <lineage>
        <taxon>Eukaryota</taxon>
        <taxon>Fungi</taxon>
        <taxon>Dikarya</taxon>
        <taxon>Ascomycota</taxon>
        <taxon>Pezizomycotina</taxon>
        <taxon>Pezizomycetes</taxon>
        <taxon>Pezizales</taxon>
        <taxon>Ascobolaceae</taxon>
        <taxon>Ascobolus</taxon>
    </lineage>
</organism>